<gene>
    <name evidence="2" type="ORF">FHS19_006890</name>
</gene>
<evidence type="ECO:0000313" key="2">
    <source>
        <dbReference type="EMBL" id="MBB3132163.1"/>
    </source>
</evidence>
<accession>A0A839U087</accession>
<evidence type="ECO:0000313" key="3">
    <source>
        <dbReference type="Proteomes" id="UP000517523"/>
    </source>
</evidence>
<dbReference type="RefSeq" id="WP_183587751.1">
    <property type="nucleotide sequence ID" value="NZ_JACHXJ010000012.1"/>
</dbReference>
<dbReference type="Proteomes" id="UP000517523">
    <property type="component" value="Unassembled WGS sequence"/>
</dbReference>
<keyword evidence="1" id="KW-0175">Coiled coil</keyword>
<proteinExistence type="predicted"/>
<evidence type="ECO:0000256" key="1">
    <source>
        <dbReference type="SAM" id="Coils"/>
    </source>
</evidence>
<dbReference type="AlphaFoldDB" id="A0A839U087"/>
<name>A0A839U087_9BACL</name>
<dbReference type="EMBL" id="JACHXJ010000012">
    <property type="protein sequence ID" value="MBB3132163.1"/>
    <property type="molecule type" value="Genomic_DNA"/>
</dbReference>
<reference evidence="2 3" key="1">
    <citation type="submission" date="2020-08" db="EMBL/GenBank/DDBJ databases">
        <title>Genomic Encyclopedia of Type Strains, Phase III (KMG-III): the genomes of soil and plant-associated and newly described type strains.</title>
        <authorList>
            <person name="Whitman W."/>
        </authorList>
    </citation>
    <scope>NUCLEOTIDE SEQUENCE [LARGE SCALE GENOMIC DNA]</scope>
    <source>
        <strain evidence="2 3">CECT 5831</strain>
    </source>
</reference>
<organism evidence="2 3">
    <name type="scientific">Paenibacillus rhizosphaerae</name>
    <dbReference type="NCBI Taxonomy" id="297318"/>
    <lineage>
        <taxon>Bacteria</taxon>
        <taxon>Bacillati</taxon>
        <taxon>Bacillota</taxon>
        <taxon>Bacilli</taxon>
        <taxon>Bacillales</taxon>
        <taxon>Paenibacillaceae</taxon>
        <taxon>Paenibacillus</taxon>
    </lineage>
</organism>
<protein>
    <submittedName>
        <fullName evidence="2">Uncharacterized protein</fullName>
    </submittedName>
</protein>
<feature type="coiled-coil region" evidence="1">
    <location>
        <begin position="79"/>
        <end position="113"/>
    </location>
</feature>
<sequence length="219" mass="25326">MGYKYGVVEAPMVYRNMYEPNSGVTIDSETVIVYDDETREIFMPEKYKGKLAYLADIKEIPETELTNLWRNSQMIARQRDEAIDDLARHAQTIVDLQNEKLRLQQEVDRARSDQKVELPRNVAEALDRRFKIEGADWPEVIYDSFTHQADPTKGIITNFAADNFPDFICALVNGYTFKLEPRDKVKQFIEKWYAVPGDVTDSELYELSDGIIDVLQKSS</sequence>
<comment type="caution">
    <text evidence="2">The sequence shown here is derived from an EMBL/GenBank/DDBJ whole genome shotgun (WGS) entry which is preliminary data.</text>
</comment>